<evidence type="ECO:0000256" key="8">
    <source>
        <dbReference type="ARBA" id="ARBA00022989"/>
    </source>
</evidence>
<comment type="similarity">
    <text evidence="2">Belongs to the TonB family.</text>
</comment>
<dbReference type="PROSITE" id="PS52015">
    <property type="entry name" value="TONB_CTD"/>
    <property type="match status" value="1"/>
</dbReference>
<dbReference type="PANTHER" id="PTHR33446">
    <property type="entry name" value="PROTEIN TONB-RELATED"/>
    <property type="match status" value="1"/>
</dbReference>
<keyword evidence="4" id="KW-1003">Cell membrane</keyword>
<dbReference type="Gene3D" id="3.30.1150.10">
    <property type="match status" value="1"/>
</dbReference>
<dbReference type="PANTHER" id="PTHR33446:SF11">
    <property type="entry name" value="TONB3"/>
    <property type="match status" value="1"/>
</dbReference>
<protein>
    <submittedName>
        <fullName evidence="12">Protein TonB</fullName>
    </submittedName>
</protein>
<dbReference type="EMBL" id="FMWD01000006">
    <property type="protein sequence ID" value="SCZ61867.1"/>
    <property type="molecule type" value="Genomic_DNA"/>
</dbReference>
<dbReference type="RefSeq" id="WP_092996823.1">
    <property type="nucleotide sequence ID" value="NZ_FMWD01000006.1"/>
</dbReference>
<evidence type="ECO:0000256" key="1">
    <source>
        <dbReference type="ARBA" id="ARBA00004383"/>
    </source>
</evidence>
<keyword evidence="5" id="KW-0997">Cell inner membrane</keyword>
<gene>
    <name evidence="12" type="ORF">SAMN03097708_02217</name>
</gene>
<evidence type="ECO:0000313" key="13">
    <source>
        <dbReference type="Proteomes" id="UP000199648"/>
    </source>
</evidence>
<dbReference type="InterPro" id="IPR037682">
    <property type="entry name" value="TonB_C"/>
</dbReference>
<dbReference type="InterPro" id="IPR006260">
    <property type="entry name" value="TonB/TolA_C"/>
</dbReference>
<dbReference type="GO" id="GO:0015031">
    <property type="term" value="P:protein transport"/>
    <property type="evidence" value="ECO:0007669"/>
    <property type="project" value="UniProtKB-KW"/>
</dbReference>
<dbReference type="SUPFAM" id="SSF74653">
    <property type="entry name" value="TolA/TonB C-terminal domain"/>
    <property type="match status" value="1"/>
</dbReference>
<keyword evidence="6" id="KW-0812">Transmembrane</keyword>
<accession>A0A1G5QJE3</accession>
<dbReference type="GO" id="GO:0098797">
    <property type="term" value="C:plasma membrane protein complex"/>
    <property type="evidence" value="ECO:0007669"/>
    <property type="project" value="TreeGrafter"/>
</dbReference>
<proteinExistence type="inferred from homology"/>
<dbReference type="Proteomes" id="UP000199648">
    <property type="component" value="Unassembled WGS sequence"/>
</dbReference>
<organism evidence="12 13">
    <name type="scientific">Thiohalomonas denitrificans</name>
    <dbReference type="NCBI Taxonomy" id="415747"/>
    <lineage>
        <taxon>Bacteria</taxon>
        <taxon>Pseudomonadati</taxon>
        <taxon>Pseudomonadota</taxon>
        <taxon>Gammaproteobacteria</taxon>
        <taxon>Thiohalomonadales</taxon>
        <taxon>Thiohalomonadaceae</taxon>
        <taxon>Thiohalomonas</taxon>
    </lineage>
</organism>
<dbReference type="OrthoDB" id="9803361at2"/>
<reference evidence="12 13" key="1">
    <citation type="submission" date="2016-10" db="EMBL/GenBank/DDBJ databases">
        <authorList>
            <person name="de Groot N.N."/>
        </authorList>
    </citation>
    <scope>NUCLEOTIDE SEQUENCE [LARGE SCALE GENOMIC DNA]</scope>
    <source>
        <strain evidence="12 13">HLD2</strain>
    </source>
</reference>
<evidence type="ECO:0000256" key="7">
    <source>
        <dbReference type="ARBA" id="ARBA00022927"/>
    </source>
</evidence>
<feature type="region of interest" description="Disordered" evidence="10">
    <location>
        <begin position="63"/>
        <end position="148"/>
    </location>
</feature>
<evidence type="ECO:0000256" key="6">
    <source>
        <dbReference type="ARBA" id="ARBA00022692"/>
    </source>
</evidence>
<evidence type="ECO:0000256" key="4">
    <source>
        <dbReference type="ARBA" id="ARBA00022475"/>
    </source>
</evidence>
<dbReference type="GO" id="GO:0031992">
    <property type="term" value="F:energy transducer activity"/>
    <property type="evidence" value="ECO:0007669"/>
    <property type="project" value="TreeGrafter"/>
</dbReference>
<dbReference type="Pfam" id="PF03544">
    <property type="entry name" value="TonB_C"/>
    <property type="match status" value="1"/>
</dbReference>
<dbReference type="NCBIfam" id="TIGR01352">
    <property type="entry name" value="tonB_Cterm"/>
    <property type="match status" value="1"/>
</dbReference>
<feature type="domain" description="TonB C-terminal" evidence="11">
    <location>
        <begin position="197"/>
        <end position="294"/>
    </location>
</feature>
<keyword evidence="8" id="KW-1133">Transmembrane helix</keyword>
<keyword evidence="9" id="KW-0472">Membrane</keyword>
<dbReference type="InterPro" id="IPR051045">
    <property type="entry name" value="TonB-dependent_transducer"/>
</dbReference>
<evidence type="ECO:0000256" key="9">
    <source>
        <dbReference type="ARBA" id="ARBA00023136"/>
    </source>
</evidence>
<evidence type="ECO:0000313" key="12">
    <source>
        <dbReference type="EMBL" id="SCZ61867.1"/>
    </source>
</evidence>
<dbReference type="AlphaFoldDB" id="A0A1G5QJE3"/>
<keyword evidence="13" id="KW-1185">Reference proteome</keyword>
<feature type="compositionally biased region" description="Basic and acidic residues" evidence="10">
    <location>
        <begin position="99"/>
        <end position="110"/>
    </location>
</feature>
<dbReference type="GO" id="GO:0055085">
    <property type="term" value="P:transmembrane transport"/>
    <property type="evidence" value="ECO:0007669"/>
    <property type="project" value="InterPro"/>
</dbReference>
<name>A0A1G5QJE3_9GAMM</name>
<evidence type="ECO:0000256" key="3">
    <source>
        <dbReference type="ARBA" id="ARBA00022448"/>
    </source>
</evidence>
<keyword evidence="3" id="KW-0813">Transport</keyword>
<evidence type="ECO:0000256" key="10">
    <source>
        <dbReference type="SAM" id="MobiDB-lite"/>
    </source>
</evidence>
<comment type="subcellular location">
    <subcellularLocation>
        <location evidence="1">Cell inner membrane</location>
        <topology evidence="1">Single-pass membrane protein</topology>
        <orientation evidence="1">Periplasmic side</orientation>
    </subcellularLocation>
</comment>
<feature type="compositionally biased region" description="Basic and acidic residues" evidence="10">
    <location>
        <begin position="136"/>
        <end position="146"/>
    </location>
</feature>
<dbReference type="STRING" id="415747.SAMN03097708_02217"/>
<evidence type="ECO:0000259" key="11">
    <source>
        <dbReference type="PROSITE" id="PS52015"/>
    </source>
</evidence>
<evidence type="ECO:0000256" key="2">
    <source>
        <dbReference type="ARBA" id="ARBA00006555"/>
    </source>
</evidence>
<evidence type="ECO:0000256" key="5">
    <source>
        <dbReference type="ARBA" id="ARBA00022519"/>
    </source>
</evidence>
<keyword evidence="7" id="KW-0653">Protein transport</keyword>
<sequence length="296" mass="33117">MAETLPPPPQFEPGNADRIGLTLFFAVAFHALVILGVTFDLEDFTNPEPRPLSLDITLVQSKSEKAPEEADYLAQADQEGGGSVKEKVRPSSAVSNRRPTPEKGDAERTRAPSSPPPRPERSQVITAPESRIQMESADKVPPKARPDMPTAADLLSRSREAARLSADIRRRQQSYAQRPRHTYISASTRKYEHAAYEEHWRRKVERIGNLNYPEEARRKGLTGSLMLDVAIKPDGTLHKVEVRQSSGKKSLDDAAVRIVKMAAPFAPFSDAMRQEMDILHIIRVWQFESGNQFGTR</sequence>